<protein>
    <submittedName>
        <fullName evidence="1">Uncharacterized protein</fullName>
    </submittedName>
</protein>
<proteinExistence type="predicted"/>
<evidence type="ECO:0000313" key="2">
    <source>
        <dbReference type="Proteomes" id="UP000249390"/>
    </source>
</evidence>
<name>A0A328CYE4_9ASTE</name>
<keyword evidence="2" id="KW-1185">Reference proteome</keyword>
<reference evidence="1 2" key="1">
    <citation type="submission" date="2018-06" db="EMBL/GenBank/DDBJ databases">
        <title>The Genome of Cuscuta australis (Dodder) Provides Insight into the Evolution of Plant Parasitism.</title>
        <authorList>
            <person name="Liu H."/>
        </authorList>
    </citation>
    <scope>NUCLEOTIDE SEQUENCE [LARGE SCALE GENOMIC DNA]</scope>
    <source>
        <strain evidence="2">cv. Yunnan</strain>
        <tissue evidence="1">Vines</tissue>
    </source>
</reference>
<organism evidence="1 2">
    <name type="scientific">Cuscuta australis</name>
    <dbReference type="NCBI Taxonomy" id="267555"/>
    <lineage>
        <taxon>Eukaryota</taxon>
        <taxon>Viridiplantae</taxon>
        <taxon>Streptophyta</taxon>
        <taxon>Embryophyta</taxon>
        <taxon>Tracheophyta</taxon>
        <taxon>Spermatophyta</taxon>
        <taxon>Magnoliopsida</taxon>
        <taxon>eudicotyledons</taxon>
        <taxon>Gunneridae</taxon>
        <taxon>Pentapetalae</taxon>
        <taxon>asterids</taxon>
        <taxon>lamiids</taxon>
        <taxon>Solanales</taxon>
        <taxon>Convolvulaceae</taxon>
        <taxon>Cuscuteae</taxon>
        <taxon>Cuscuta</taxon>
        <taxon>Cuscuta subgen. Grammica</taxon>
        <taxon>Cuscuta sect. Cleistogrammica</taxon>
    </lineage>
</organism>
<dbReference type="Proteomes" id="UP000249390">
    <property type="component" value="Unassembled WGS sequence"/>
</dbReference>
<evidence type="ECO:0000313" key="1">
    <source>
        <dbReference type="EMBL" id="RAL37690.1"/>
    </source>
</evidence>
<gene>
    <name evidence="1" type="ORF">DM860_000384</name>
</gene>
<dbReference type="AlphaFoldDB" id="A0A328CYE4"/>
<accession>A0A328CYE4</accession>
<dbReference type="EMBL" id="NQVE01000215">
    <property type="protein sequence ID" value="RAL37690.1"/>
    <property type="molecule type" value="Genomic_DNA"/>
</dbReference>
<sequence length="177" mass="20160">MTWDVEDPYDQISNVPEILLYSLMDVILKTKHVSDLGRVGRCYVYPVFQDLWDIGNLIVAVLNIPGHPISLSVTGSLGNFIDILNSSGFNDARIILDNPLFYNTLQGLNLHEKLHIALFDKKVYGQVQVDHVIWNSAGYYLMLMTWVQKTNNSMLHGVRTTGYVPRCDVIRHLKNTL</sequence>
<comment type="caution">
    <text evidence="1">The sequence shown here is derived from an EMBL/GenBank/DDBJ whole genome shotgun (WGS) entry which is preliminary data.</text>
</comment>